<sequence length="123" mass="14490">MRLRRLAIVLLTLIFFQPLVYAHPTVFEKLDYETCRILVQQKEILSLQQLSERVVEVRLGRMIDMTLLKSKSEYIYEMEIAEANGEISFFYINARTGDLVEKLAKARQSVKDVWFWSTKPSDK</sequence>
<evidence type="ECO:0000313" key="1">
    <source>
        <dbReference type="EMBL" id="RRC97267.1"/>
    </source>
</evidence>
<evidence type="ECO:0008006" key="3">
    <source>
        <dbReference type="Google" id="ProtNLM"/>
    </source>
</evidence>
<dbReference type="Proteomes" id="UP000267535">
    <property type="component" value="Unassembled WGS sequence"/>
</dbReference>
<dbReference type="OrthoDB" id="6975080at2"/>
<organism evidence="1 2">
    <name type="scientific">Amphritea balenae</name>
    <dbReference type="NCBI Taxonomy" id="452629"/>
    <lineage>
        <taxon>Bacteria</taxon>
        <taxon>Pseudomonadati</taxon>
        <taxon>Pseudomonadota</taxon>
        <taxon>Gammaproteobacteria</taxon>
        <taxon>Oceanospirillales</taxon>
        <taxon>Oceanospirillaceae</taxon>
        <taxon>Amphritea</taxon>
    </lineage>
</organism>
<evidence type="ECO:0000313" key="2">
    <source>
        <dbReference type="Proteomes" id="UP000267535"/>
    </source>
</evidence>
<gene>
    <name evidence="1" type="ORF">EHS89_18845</name>
</gene>
<dbReference type="EMBL" id="RQXV01000013">
    <property type="protein sequence ID" value="RRC97267.1"/>
    <property type="molecule type" value="Genomic_DNA"/>
</dbReference>
<protein>
    <recommendedName>
        <fullName evidence="3">PepSY domain-containing protein</fullName>
    </recommendedName>
</protein>
<reference evidence="1 2" key="1">
    <citation type="submission" date="2018-11" db="EMBL/GenBank/DDBJ databases">
        <title>The draft genome sequence of Amphritea balenae JAMM 1525T.</title>
        <authorList>
            <person name="Fang Z."/>
            <person name="Zhang Y."/>
            <person name="Han X."/>
        </authorList>
    </citation>
    <scope>NUCLEOTIDE SEQUENCE [LARGE SCALE GENOMIC DNA]</scope>
    <source>
        <strain evidence="1 2">JAMM 1525</strain>
    </source>
</reference>
<accession>A0A3P1SJN9</accession>
<comment type="caution">
    <text evidence="1">The sequence shown here is derived from an EMBL/GenBank/DDBJ whole genome shotgun (WGS) entry which is preliminary data.</text>
</comment>
<dbReference type="AlphaFoldDB" id="A0A3P1SJN9"/>
<dbReference type="RefSeq" id="WP_124927725.1">
    <property type="nucleotide sequence ID" value="NZ_BMOH01000002.1"/>
</dbReference>
<proteinExistence type="predicted"/>
<name>A0A3P1SJN9_9GAMM</name>
<keyword evidence="2" id="KW-1185">Reference proteome</keyword>